<dbReference type="Gene3D" id="2.60.40.3140">
    <property type="match status" value="1"/>
</dbReference>
<evidence type="ECO:0000259" key="2">
    <source>
        <dbReference type="Pfam" id="PF12969"/>
    </source>
</evidence>
<gene>
    <name evidence="3" type="ORF">NF867_11415</name>
</gene>
<dbReference type="Proteomes" id="UP001155182">
    <property type="component" value="Unassembled WGS sequence"/>
</dbReference>
<dbReference type="Pfam" id="PF01841">
    <property type="entry name" value="Transglut_core"/>
    <property type="match status" value="1"/>
</dbReference>
<name>A0A9X2F2G1_9SPHI</name>
<dbReference type="Pfam" id="PF12969">
    <property type="entry name" value="DUF3857"/>
    <property type="match status" value="1"/>
</dbReference>
<dbReference type="InterPro" id="IPR024618">
    <property type="entry name" value="DUF3857"/>
</dbReference>
<feature type="domain" description="DUF3857" evidence="2">
    <location>
        <begin position="71"/>
        <end position="224"/>
    </location>
</feature>
<proteinExistence type="predicted"/>
<dbReference type="InterPro" id="IPR002931">
    <property type="entry name" value="Transglutaminase-like"/>
</dbReference>
<dbReference type="EMBL" id="JAMWYS010000036">
    <property type="protein sequence ID" value="MCO4293474.1"/>
    <property type="molecule type" value="Genomic_DNA"/>
</dbReference>
<sequence>MNCSRTHLGMFLTFLLFPLAILAQKPTIKYGKVSMEELTMPVYSKDSSANAVVLADIGNTYFSFTNNEFEVVHERHCRIKIFNKAALDAAEIIIPYYSGVNTKEKITQLKGATYLLENGKISEYKLDSKAIFDELVTGNYRQRKLTLPNVKEGAVIEFVYTIRSDSYTFFKEWEFQTDYPVIWSEYTGKIPEYFYYKLETQGYNSFFINEKKEAMDQFVITWKGEYNGNNYTNVRSQGGSEAVSAKSTIYHWAMKDVPAFEDDKYITTANDYISKIKFQLQGVQYPQSAYRGVLNTWEKVTEAIYASDGFASSMNRTGFLKDQIKQLSDRYTDPVSKSFAITSFLKKNVKWNGDNSMWAAQTPKTVFEKKSGNSADINLLLVGMLREAGLAANPVLVSTRKHGRVNEYYPMIDNFNYVIASVRLDSTDLLLDATDPFRPAYLLPERCLNGKGRLIDEKGVGRWLALEDDQVRAKKAITVNISIKEGKLNGTALVYDKDYAAANTRSQLAEATSKDEYIKEKYKSAGLSITNFSLENTDRVDTAMVTKLSFEFEEEVSNGILYLNPILFSTFEGNAFKAKQRTYPVNYPTLYDIVMLSTVTIPPGYTVEELPKSTKYTLSEDGAKFSYLIGQVDDKIQVRSVISFNKTTFLADEYEGLKNFYAALAAKLAEQIVLKKVSQ</sequence>
<comment type="caution">
    <text evidence="3">The sequence shown here is derived from an EMBL/GenBank/DDBJ whole genome shotgun (WGS) entry which is preliminary data.</text>
</comment>
<accession>A0A9X2F2G1</accession>
<dbReference type="AlphaFoldDB" id="A0A9X2F2G1"/>
<evidence type="ECO:0000313" key="3">
    <source>
        <dbReference type="EMBL" id="MCO4293474.1"/>
    </source>
</evidence>
<reference evidence="3" key="1">
    <citation type="submission" date="2022-06" db="EMBL/GenBank/DDBJ databases">
        <title>Solitalea sp. MAHUQ-68 isolated from rhizospheric soil.</title>
        <authorList>
            <person name="Huq M.A."/>
        </authorList>
    </citation>
    <scope>NUCLEOTIDE SEQUENCE</scope>
    <source>
        <strain evidence="3">MAHUQ-68</strain>
    </source>
</reference>
<dbReference type="SUPFAM" id="SSF54001">
    <property type="entry name" value="Cysteine proteinases"/>
    <property type="match status" value="1"/>
</dbReference>
<keyword evidence="4" id="KW-1185">Reference proteome</keyword>
<feature type="domain" description="Transglutaminase-like" evidence="1">
    <location>
        <begin position="326"/>
        <end position="403"/>
    </location>
</feature>
<evidence type="ECO:0000259" key="1">
    <source>
        <dbReference type="Pfam" id="PF01841"/>
    </source>
</evidence>
<organism evidence="3 4">
    <name type="scientific">Solitalea agri</name>
    <dbReference type="NCBI Taxonomy" id="2953739"/>
    <lineage>
        <taxon>Bacteria</taxon>
        <taxon>Pseudomonadati</taxon>
        <taxon>Bacteroidota</taxon>
        <taxon>Sphingobacteriia</taxon>
        <taxon>Sphingobacteriales</taxon>
        <taxon>Sphingobacteriaceae</taxon>
        <taxon>Solitalea</taxon>
    </lineage>
</organism>
<dbReference type="Gene3D" id="3.10.620.30">
    <property type="match status" value="1"/>
</dbReference>
<protein>
    <submittedName>
        <fullName evidence="3">DUF3857 domain-containing protein</fullName>
    </submittedName>
</protein>
<evidence type="ECO:0000313" key="4">
    <source>
        <dbReference type="Proteomes" id="UP001155182"/>
    </source>
</evidence>
<dbReference type="RefSeq" id="WP_252588131.1">
    <property type="nucleotide sequence ID" value="NZ_JAMWYS010000036.1"/>
</dbReference>
<dbReference type="InterPro" id="IPR038765">
    <property type="entry name" value="Papain-like_cys_pep_sf"/>
</dbReference>
<dbReference type="Gene3D" id="2.60.120.1130">
    <property type="match status" value="1"/>
</dbReference>